<name>A0A075SFT3_STRSU</name>
<keyword evidence="2 5" id="KW-0963">Cytoplasm</keyword>
<gene>
    <name evidence="7" type="ORF">ID09_00855</name>
</gene>
<dbReference type="SUPFAM" id="SSF55729">
    <property type="entry name" value="Acyl-CoA N-acyltransferases (Nat)"/>
    <property type="match status" value="1"/>
</dbReference>
<dbReference type="GO" id="GO:0005737">
    <property type="term" value="C:cytoplasm"/>
    <property type="evidence" value="ECO:0007669"/>
    <property type="project" value="UniProtKB-SubCell"/>
</dbReference>
<dbReference type="InterPro" id="IPR016181">
    <property type="entry name" value="Acyl_CoA_acyltransferase"/>
</dbReference>
<evidence type="ECO:0000256" key="2">
    <source>
        <dbReference type="ARBA" id="ARBA00022490"/>
    </source>
</evidence>
<dbReference type="PANTHER" id="PTHR43420">
    <property type="entry name" value="ACETYLTRANSFERASE"/>
    <property type="match status" value="1"/>
</dbReference>
<comment type="function">
    <text evidence="5">Acetylates the N-terminal alanine of ribosomal protein bS18.</text>
</comment>
<dbReference type="CDD" id="cd04301">
    <property type="entry name" value="NAT_SF"/>
    <property type="match status" value="1"/>
</dbReference>
<comment type="catalytic activity">
    <reaction evidence="5">
        <text>N-terminal L-alanyl-[ribosomal protein bS18] + acetyl-CoA = N-terminal N(alpha)-acetyl-L-alanyl-[ribosomal protein bS18] + CoA + H(+)</text>
        <dbReference type="Rhea" id="RHEA:43756"/>
        <dbReference type="Rhea" id="RHEA-COMP:10676"/>
        <dbReference type="Rhea" id="RHEA-COMP:10677"/>
        <dbReference type="ChEBI" id="CHEBI:15378"/>
        <dbReference type="ChEBI" id="CHEBI:57287"/>
        <dbReference type="ChEBI" id="CHEBI:57288"/>
        <dbReference type="ChEBI" id="CHEBI:64718"/>
        <dbReference type="ChEBI" id="CHEBI:83683"/>
        <dbReference type="EC" id="2.3.1.266"/>
    </reaction>
</comment>
<dbReference type="Pfam" id="PF00583">
    <property type="entry name" value="Acetyltransf_1"/>
    <property type="match status" value="1"/>
</dbReference>
<protein>
    <recommendedName>
        <fullName evidence="5">[Ribosomal protein bS18]-alanine N-acetyltransferase</fullName>
        <ecNumber evidence="5">2.3.1.266</ecNumber>
    </recommendedName>
</protein>
<dbReference type="GO" id="GO:0008999">
    <property type="term" value="F:protein-N-terminal-alanine acetyltransferase activity"/>
    <property type="evidence" value="ECO:0007669"/>
    <property type="project" value="UniProtKB-EC"/>
</dbReference>
<comment type="similarity">
    <text evidence="1 5">Belongs to the acetyltransferase family. RimI subfamily.</text>
</comment>
<evidence type="ECO:0000256" key="4">
    <source>
        <dbReference type="ARBA" id="ARBA00023315"/>
    </source>
</evidence>
<dbReference type="InterPro" id="IPR000182">
    <property type="entry name" value="GNAT_dom"/>
</dbReference>
<dbReference type="Gene3D" id="3.40.630.30">
    <property type="match status" value="1"/>
</dbReference>
<evidence type="ECO:0000313" key="7">
    <source>
        <dbReference type="EMBL" id="AIG42688.1"/>
    </source>
</evidence>
<sequence length="146" mass="16968">MIEIKHYDGQEKLAEAVLAVMESVYEQSPWTLEQIASSMSSQDEDYYLAYEGQELVGFLAVQTVLDEMEILQIAVRADFQRMGIASQLMATVMDWDGDIFLEVRESNSAAQALYTRQHFTKIGKRKDYYRHPVEDAVMMKRERDER</sequence>
<evidence type="ECO:0000256" key="1">
    <source>
        <dbReference type="ARBA" id="ARBA00005395"/>
    </source>
</evidence>
<proteinExistence type="inferred from homology"/>
<dbReference type="InterPro" id="IPR006464">
    <property type="entry name" value="AcTrfase_RimI/Ard1"/>
</dbReference>
<accession>A0A075SFT3</accession>
<dbReference type="PANTHER" id="PTHR43420:SF44">
    <property type="entry name" value="ACETYLTRANSFERASE YPEA"/>
    <property type="match status" value="1"/>
</dbReference>
<dbReference type="PROSITE" id="PS51186">
    <property type="entry name" value="GNAT"/>
    <property type="match status" value="1"/>
</dbReference>
<keyword evidence="4" id="KW-0012">Acyltransferase</keyword>
<evidence type="ECO:0000313" key="8">
    <source>
        <dbReference type="Proteomes" id="UP000028185"/>
    </source>
</evidence>
<dbReference type="InterPro" id="IPR050680">
    <property type="entry name" value="YpeA/RimI_acetyltransf"/>
</dbReference>
<organism evidence="7 8">
    <name type="scientific">Streptococcus suis 6407</name>
    <dbReference type="NCBI Taxonomy" id="1214179"/>
    <lineage>
        <taxon>Bacteria</taxon>
        <taxon>Bacillati</taxon>
        <taxon>Bacillota</taxon>
        <taxon>Bacilli</taxon>
        <taxon>Lactobacillales</taxon>
        <taxon>Streptococcaceae</taxon>
        <taxon>Streptococcus</taxon>
    </lineage>
</organism>
<dbReference type="AlphaFoldDB" id="A0A075SFT3"/>
<dbReference type="Proteomes" id="UP000028185">
    <property type="component" value="Chromosome"/>
</dbReference>
<dbReference type="EC" id="2.3.1.266" evidence="5"/>
<feature type="domain" description="N-acetyltransferase" evidence="6">
    <location>
        <begin position="4"/>
        <end position="144"/>
    </location>
</feature>
<evidence type="ECO:0000259" key="6">
    <source>
        <dbReference type="PROSITE" id="PS51186"/>
    </source>
</evidence>
<dbReference type="EMBL" id="CP008921">
    <property type="protein sequence ID" value="AIG42688.1"/>
    <property type="molecule type" value="Genomic_DNA"/>
</dbReference>
<evidence type="ECO:0000256" key="3">
    <source>
        <dbReference type="ARBA" id="ARBA00022679"/>
    </source>
</evidence>
<evidence type="ECO:0000256" key="5">
    <source>
        <dbReference type="RuleBase" id="RU363094"/>
    </source>
</evidence>
<reference evidence="7 8" key="1">
    <citation type="journal article" date="2014" name="Genome Announc.">
        <title>Whole-Genome Sequence of Streptococcus suis Serotype 4 Reference Strain 6407.</title>
        <authorList>
            <person name="Wang K."/>
            <person name="Chen J."/>
            <person name="Yao H."/>
            <person name="Lu C."/>
        </authorList>
    </citation>
    <scope>NUCLEOTIDE SEQUENCE [LARGE SCALE GENOMIC DNA]</scope>
    <source>
        <strain evidence="7">6407</strain>
    </source>
</reference>
<dbReference type="PATRIC" id="fig|1214179.4.peg.139"/>
<dbReference type="RefSeq" id="WP_024382110.1">
    <property type="nucleotide sequence ID" value="NZ_ALLE01000035.1"/>
</dbReference>
<dbReference type="HOGENOM" id="CLU_013985_23_2_9"/>
<dbReference type="NCBIfam" id="TIGR01575">
    <property type="entry name" value="rimI"/>
    <property type="match status" value="1"/>
</dbReference>
<comment type="subcellular location">
    <subcellularLocation>
        <location evidence="5">Cytoplasm</location>
    </subcellularLocation>
</comment>
<keyword evidence="3 7" id="KW-0808">Transferase</keyword>